<proteinExistence type="predicted"/>
<dbReference type="RefSeq" id="WP_226175025.1">
    <property type="nucleotide sequence ID" value="NZ_JAJADR010000002.1"/>
</dbReference>
<organism evidence="1 2">
    <name type="scientific">Hymenobacter lucidus</name>
    <dbReference type="NCBI Taxonomy" id="2880930"/>
    <lineage>
        <taxon>Bacteria</taxon>
        <taxon>Pseudomonadati</taxon>
        <taxon>Bacteroidota</taxon>
        <taxon>Cytophagia</taxon>
        <taxon>Cytophagales</taxon>
        <taxon>Hymenobacteraceae</taxon>
        <taxon>Hymenobacter</taxon>
    </lineage>
</organism>
<keyword evidence="2" id="KW-1185">Reference proteome</keyword>
<dbReference type="Gene3D" id="1.50.10.20">
    <property type="match status" value="1"/>
</dbReference>
<comment type="caution">
    <text evidence="1">The sequence shown here is derived from an EMBL/GenBank/DDBJ whole genome shotgun (WGS) entry which is preliminary data.</text>
</comment>
<name>A0ABS8APR8_9BACT</name>
<evidence type="ECO:0000313" key="1">
    <source>
        <dbReference type="EMBL" id="MCB2408207.1"/>
    </source>
</evidence>
<reference evidence="1" key="1">
    <citation type="submission" date="2021-10" db="EMBL/GenBank/DDBJ databases">
        <authorList>
            <person name="Dean J.D."/>
            <person name="Kim M.K."/>
            <person name="Newey C.N."/>
            <person name="Stoker T.S."/>
            <person name="Thompson D.W."/>
            <person name="Grose J.H."/>
        </authorList>
    </citation>
    <scope>NUCLEOTIDE SEQUENCE</scope>
    <source>
        <strain evidence="1">BT178</strain>
    </source>
</reference>
<gene>
    <name evidence="1" type="ORF">LGH74_09485</name>
</gene>
<protein>
    <recommendedName>
        <fullName evidence="3">Prenyltransferase</fullName>
    </recommendedName>
</protein>
<sequence>MQHLINQAVEQALAFLHQRQLHDGQFVAYTAGDSPMQAWISADNALFPTLLMSHCLLHVAENPLADEMLTKVTRFVRNEMNYGGLWNHYSNNHWLRRICPLDADDTACASALLRARGINCPVPSNAPLFMVNRNEAGLFYTWFVMRLRWIPSRTFWQITVRELLQPIQSLVFWRAVEANRNDVDGVVNANVLYYLGDVPQTQPVIGYLLRIIAENQEHDCDLWYRDPFAVYYFFTRNYYVGITKLEPLREPIITRILAQAKPDGRLGETLADTAWAVCSLLNMRSSPPELEAAVRYILQAQLPTGNWPRWLLYYGGPKKAVGWGSEEMTTSFCLEALARYQALTQ</sequence>
<dbReference type="Proteomes" id="UP001165296">
    <property type="component" value="Unassembled WGS sequence"/>
</dbReference>
<dbReference type="EMBL" id="JAJADR010000002">
    <property type="protein sequence ID" value="MCB2408207.1"/>
    <property type="molecule type" value="Genomic_DNA"/>
</dbReference>
<evidence type="ECO:0008006" key="3">
    <source>
        <dbReference type="Google" id="ProtNLM"/>
    </source>
</evidence>
<accession>A0ABS8APR8</accession>
<evidence type="ECO:0000313" key="2">
    <source>
        <dbReference type="Proteomes" id="UP001165296"/>
    </source>
</evidence>
<dbReference type="InterPro" id="IPR008930">
    <property type="entry name" value="Terpenoid_cyclase/PrenylTrfase"/>
</dbReference>
<dbReference type="SUPFAM" id="SSF48239">
    <property type="entry name" value="Terpenoid cyclases/Protein prenyltransferases"/>
    <property type="match status" value="1"/>
</dbReference>